<dbReference type="PRINTS" id="PR00038">
    <property type="entry name" value="HTHLUXR"/>
</dbReference>
<evidence type="ECO:0000313" key="7">
    <source>
        <dbReference type="Proteomes" id="UP000216454"/>
    </source>
</evidence>
<name>A0A261EUL5_9BIFI</name>
<dbReference type="GO" id="GO:0000160">
    <property type="term" value="P:phosphorelay signal transduction system"/>
    <property type="evidence" value="ECO:0007669"/>
    <property type="project" value="InterPro"/>
</dbReference>
<reference evidence="6 7" key="1">
    <citation type="journal article" date="2017" name="BMC Genomics">
        <title>Comparative genomic and phylogenomic analyses of the Bifidobacteriaceae family.</title>
        <authorList>
            <person name="Lugli G.A."/>
            <person name="Milani C."/>
            <person name="Turroni F."/>
            <person name="Duranti S."/>
            <person name="Mancabelli L."/>
            <person name="Mangifesta M."/>
            <person name="Ferrario C."/>
            <person name="Modesto M."/>
            <person name="Mattarelli P."/>
            <person name="Jiri K."/>
            <person name="van Sinderen D."/>
            <person name="Ventura M."/>
        </authorList>
    </citation>
    <scope>NUCLEOTIDE SEQUENCE [LARGE SCALE GENOMIC DNA]</scope>
    <source>
        <strain evidence="6 7">DSM 24744</strain>
    </source>
</reference>
<evidence type="ECO:0000256" key="1">
    <source>
        <dbReference type="ARBA" id="ARBA00022553"/>
    </source>
</evidence>
<dbReference type="InterPro" id="IPR036388">
    <property type="entry name" value="WH-like_DNA-bd_sf"/>
</dbReference>
<dbReference type="InterPro" id="IPR001789">
    <property type="entry name" value="Sig_transdc_resp-reg_receiver"/>
</dbReference>
<dbReference type="PANTHER" id="PTHR43214:SF43">
    <property type="entry name" value="TWO-COMPONENT RESPONSE REGULATOR"/>
    <property type="match status" value="1"/>
</dbReference>
<dbReference type="CDD" id="cd06170">
    <property type="entry name" value="LuxR_C_like"/>
    <property type="match status" value="1"/>
</dbReference>
<protein>
    <submittedName>
        <fullName evidence="6">DNA-binding response regulator</fullName>
    </submittedName>
</protein>
<evidence type="ECO:0000259" key="4">
    <source>
        <dbReference type="PROSITE" id="PS50043"/>
    </source>
</evidence>
<dbReference type="InterPro" id="IPR011006">
    <property type="entry name" value="CheY-like_superfamily"/>
</dbReference>
<organism evidence="6 7">
    <name type="scientific">Pseudoscardovia suis</name>
    <dbReference type="NCBI Taxonomy" id="987063"/>
    <lineage>
        <taxon>Bacteria</taxon>
        <taxon>Bacillati</taxon>
        <taxon>Actinomycetota</taxon>
        <taxon>Actinomycetes</taxon>
        <taxon>Bifidobacteriales</taxon>
        <taxon>Bifidobacteriaceae</taxon>
        <taxon>Pseudoscardovia</taxon>
    </lineage>
</organism>
<evidence type="ECO:0000256" key="2">
    <source>
        <dbReference type="ARBA" id="ARBA00023125"/>
    </source>
</evidence>
<dbReference type="SMART" id="SM00448">
    <property type="entry name" value="REC"/>
    <property type="match status" value="1"/>
</dbReference>
<evidence type="ECO:0000313" key="6">
    <source>
        <dbReference type="EMBL" id="OZG50562.1"/>
    </source>
</evidence>
<proteinExistence type="predicted"/>
<dbReference type="GO" id="GO:0006355">
    <property type="term" value="P:regulation of DNA-templated transcription"/>
    <property type="evidence" value="ECO:0007669"/>
    <property type="project" value="InterPro"/>
</dbReference>
<dbReference type="PROSITE" id="PS50110">
    <property type="entry name" value="RESPONSE_REGULATORY"/>
    <property type="match status" value="1"/>
</dbReference>
<gene>
    <name evidence="6" type="ORF">PSSU_1210</name>
</gene>
<dbReference type="PANTHER" id="PTHR43214">
    <property type="entry name" value="TWO-COMPONENT RESPONSE REGULATOR"/>
    <property type="match status" value="1"/>
</dbReference>
<dbReference type="InterPro" id="IPR058245">
    <property type="entry name" value="NreC/VraR/RcsB-like_REC"/>
</dbReference>
<comment type="caution">
    <text evidence="6">The sequence shown here is derived from an EMBL/GenBank/DDBJ whole genome shotgun (WGS) entry which is preliminary data.</text>
</comment>
<dbReference type="SMART" id="SM00421">
    <property type="entry name" value="HTH_LUXR"/>
    <property type="match status" value="1"/>
</dbReference>
<keyword evidence="7" id="KW-1185">Reference proteome</keyword>
<dbReference type="EMBL" id="MWWQ01000012">
    <property type="protein sequence ID" value="OZG50562.1"/>
    <property type="molecule type" value="Genomic_DNA"/>
</dbReference>
<dbReference type="PROSITE" id="PS50043">
    <property type="entry name" value="HTH_LUXR_2"/>
    <property type="match status" value="1"/>
</dbReference>
<dbReference type="InterPro" id="IPR039420">
    <property type="entry name" value="WalR-like"/>
</dbReference>
<feature type="domain" description="Response regulatory" evidence="5">
    <location>
        <begin position="15"/>
        <end position="133"/>
    </location>
</feature>
<evidence type="ECO:0000256" key="3">
    <source>
        <dbReference type="PROSITE-ProRule" id="PRU00169"/>
    </source>
</evidence>
<keyword evidence="2 6" id="KW-0238">DNA-binding</keyword>
<dbReference type="Gene3D" id="1.10.10.10">
    <property type="entry name" value="Winged helix-like DNA-binding domain superfamily/Winged helix DNA-binding domain"/>
    <property type="match status" value="1"/>
</dbReference>
<keyword evidence="1 3" id="KW-0597">Phosphoprotein</keyword>
<dbReference type="GO" id="GO:0003677">
    <property type="term" value="F:DNA binding"/>
    <property type="evidence" value="ECO:0007669"/>
    <property type="project" value="UniProtKB-KW"/>
</dbReference>
<dbReference type="AlphaFoldDB" id="A0A261EUL5"/>
<dbReference type="Pfam" id="PF00072">
    <property type="entry name" value="Response_reg"/>
    <property type="match status" value="1"/>
</dbReference>
<dbReference type="Gene3D" id="3.40.50.2300">
    <property type="match status" value="1"/>
</dbReference>
<feature type="modified residue" description="4-aspartylphosphate" evidence="3">
    <location>
        <position position="68"/>
    </location>
</feature>
<evidence type="ECO:0000259" key="5">
    <source>
        <dbReference type="PROSITE" id="PS50110"/>
    </source>
</evidence>
<dbReference type="Proteomes" id="UP000216454">
    <property type="component" value="Unassembled WGS sequence"/>
</dbReference>
<dbReference type="InterPro" id="IPR000792">
    <property type="entry name" value="Tscrpt_reg_LuxR_C"/>
</dbReference>
<feature type="domain" description="HTH luxR-type" evidence="4">
    <location>
        <begin position="163"/>
        <end position="227"/>
    </location>
</feature>
<dbReference type="PROSITE" id="PS00622">
    <property type="entry name" value="HTH_LUXR_1"/>
    <property type="match status" value="1"/>
</dbReference>
<dbReference type="Pfam" id="PF00196">
    <property type="entry name" value="GerE"/>
    <property type="match status" value="1"/>
</dbReference>
<dbReference type="CDD" id="cd17535">
    <property type="entry name" value="REC_NarL-like"/>
    <property type="match status" value="1"/>
</dbReference>
<dbReference type="SUPFAM" id="SSF52172">
    <property type="entry name" value="CheY-like"/>
    <property type="match status" value="1"/>
</dbReference>
<sequence length="228" mass="24979">MLVIMGNVTDSSTIRLLIADDDPMVCQSLTLLLTQGSHGLINVVATCHNGQEAVEAARDIHPDVALLDLDMPVMDGISATRGIKSTEPGVHVLILTSVNPRNNVERAIEEGAEGFISKADDINAMVGYITEANAGHPQFSTSSNQQLLEDMREIRLSTRQDEARRLLYTLPQRERETVVYAAQGLSNQEIALRMCISERTVKAHLTAACDKLCMNRVMLARLVERAGL</sequence>
<accession>A0A261EUL5</accession>